<dbReference type="PROSITE" id="PS51011">
    <property type="entry name" value="ARID"/>
    <property type="match status" value="1"/>
</dbReference>
<dbReference type="InterPro" id="IPR011011">
    <property type="entry name" value="Znf_FYVE_PHD"/>
</dbReference>
<dbReference type="Gene3D" id="1.10.150.60">
    <property type="entry name" value="ARID DNA-binding domain"/>
    <property type="match status" value="1"/>
</dbReference>
<feature type="domain" description="ARID" evidence="4">
    <location>
        <begin position="626"/>
        <end position="730"/>
    </location>
</feature>
<evidence type="ECO:0000256" key="1">
    <source>
        <dbReference type="ARBA" id="ARBA00022771"/>
    </source>
</evidence>
<dbReference type="EMBL" id="CM035431">
    <property type="protein sequence ID" value="KAH7296733.1"/>
    <property type="molecule type" value="Genomic_DNA"/>
</dbReference>
<dbReference type="GO" id="GO:0003677">
    <property type="term" value="F:DNA binding"/>
    <property type="evidence" value="ECO:0007669"/>
    <property type="project" value="InterPro"/>
</dbReference>
<comment type="caution">
    <text evidence="5">The sequence shown here is derived from an EMBL/GenBank/DDBJ whole genome shotgun (WGS) entry which is preliminary data.</text>
</comment>
<feature type="region of interest" description="Disordered" evidence="3">
    <location>
        <begin position="571"/>
        <end position="604"/>
    </location>
</feature>
<dbReference type="SUPFAM" id="SSF57903">
    <property type="entry name" value="FYVE/PHD zinc finger"/>
    <property type="match status" value="1"/>
</dbReference>
<dbReference type="PANTHER" id="PTHR46694:SF1">
    <property type="entry name" value="AT-RICH INTERACTIVE DOMAIN-CONTAINING PROTEIN 4"/>
    <property type="match status" value="1"/>
</dbReference>
<dbReference type="AlphaFoldDB" id="A0A8T2RME2"/>
<dbReference type="Proteomes" id="UP000825935">
    <property type="component" value="Chromosome 26"/>
</dbReference>
<keyword evidence="1" id="KW-0479">Metal-binding</keyword>
<gene>
    <name evidence="5" type="ORF">KP509_26G036800</name>
</gene>
<organism evidence="5 6">
    <name type="scientific">Ceratopteris richardii</name>
    <name type="common">Triangle waterfern</name>
    <dbReference type="NCBI Taxonomy" id="49495"/>
    <lineage>
        <taxon>Eukaryota</taxon>
        <taxon>Viridiplantae</taxon>
        <taxon>Streptophyta</taxon>
        <taxon>Embryophyta</taxon>
        <taxon>Tracheophyta</taxon>
        <taxon>Polypodiopsida</taxon>
        <taxon>Polypodiidae</taxon>
        <taxon>Polypodiales</taxon>
        <taxon>Pteridineae</taxon>
        <taxon>Pteridaceae</taxon>
        <taxon>Parkerioideae</taxon>
        <taxon>Ceratopteris</taxon>
    </lineage>
</organism>
<evidence type="ECO:0000313" key="5">
    <source>
        <dbReference type="EMBL" id="KAH7296735.1"/>
    </source>
</evidence>
<evidence type="ECO:0000256" key="2">
    <source>
        <dbReference type="ARBA" id="ARBA00022833"/>
    </source>
</evidence>
<name>A0A8T2RME2_CERRI</name>
<sequence>MLRSNKNGKYAHSLLAVHCGKKRTTGTANELAYTRIRESLTSACEPGGASGSAKISSDFVTAGQLEVHVLETPSKAELKQRLEVIEPDVIYFVGECTDGTEEVGPLELADGLVSVEDIATLFNEKLPELVCLETCAASKFGDALRNKGVSIVMYWKGLVTRLWAAQFRQALLAILRSFSGQIWHACQLAKSAFQFQRGIAKAHVLSMNVPKGSNIIPVILGSAPSKMPETPKTKQSAEFDTSPSTPLKVQIYDEDVDVPLLIVAETHGQGFLLQDYSIFGFLEDGLDALLMMEVMGMRLLHRVSGPPQPSSAPPLARGVITMRCDLCTSASTRISLHVAGTPQTCFDDQVLEYSIKKELLEQNKILTCLTGALEKPVADMRRSAAVACGAHVMEVRFRSPSWAVQILRQLARDISYRSLVSLGIAGVQGLPVTAFLKEDTDRFYALRSSSLQKGAERETENHHNGSFSVQFPSWFSLPLPSRKRQQIDSFMSAEKKPYLDEVTSCPDAGKDVTPAEVLKLNSASGCNSVAPMKPVPHSRLNRDMPSVGAALAGAQNTWTTKANLNNSTAVRLSRPNATSLSHTPTNTGPPATHRGQTAKAPSPAQITSLNATSIKKHGCNRRPLHECSDEEFRKDLMQFLSSRGHGRLVPSEDVATFPDAVLNGRKLDLYNLYKEVVSRGGFHVGNGINWKGQVFPKMHNHTVVNRMTGVSNTLKRHYETFLLEYELAHDDVDGECCLLCHSSAAGDWVNCGLCGEWAHYGCDKRHGLGAFKEYAKTDGLEYVCPRCSATNGRNPGGRRRSKASANGFSCSSEGFPQMAPA</sequence>
<dbReference type="PANTHER" id="PTHR46694">
    <property type="entry name" value="AT-RICH INTERACTIVE DOMAIN-CONTAINING PROTEIN 4"/>
    <property type="match status" value="1"/>
</dbReference>
<keyword evidence="6" id="KW-1185">Reference proteome</keyword>
<dbReference type="InterPro" id="IPR036431">
    <property type="entry name" value="ARID_dom_sf"/>
</dbReference>
<keyword evidence="2" id="KW-0862">Zinc</keyword>
<dbReference type="Gene3D" id="3.30.40.10">
    <property type="entry name" value="Zinc/RING finger domain, C3HC4 (zinc finger)"/>
    <property type="match status" value="1"/>
</dbReference>
<feature type="compositionally biased region" description="Polar residues" evidence="3">
    <location>
        <begin position="571"/>
        <end position="589"/>
    </location>
</feature>
<dbReference type="GO" id="GO:0008270">
    <property type="term" value="F:zinc ion binding"/>
    <property type="evidence" value="ECO:0007669"/>
    <property type="project" value="UniProtKB-KW"/>
</dbReference>
<proteinExistence type="predicted"/>
<keyword evidence="1" id="KW-0863">Zinc-finger</keyword>
<evidence type="ECO:0000256" key="3">
    <source>
        <dbReference type="SAM" id="MobiDB-lite"/>
    </source>
</evidence>
<reference evidence="5" key="1">
    <citation type="submission" date="2021-08" db="EMBL/GenBank/DDBJ databases">
        <title>WGS assembly of Ceratopteris richardii.</title>
        <authorList>
            <person name="Marchant D.B."/>
            <person name="Chen G."/>
            <person name="Jenkins J."/>
            <person name="Shu S."/>
            <person name="Leebens-Mack J."/>
            <person name="Grimwood J."/>
            <person name="Schmutz J."/>
            <person name="Soltis P."/>
            <person name="Soltis D."/>
            <person name="Chen Z.-H."/>
        </authorList>
    </citation>
    <scope>NUCLEOTIDE SEQUENCE</scope>
    <source>
        <strain evidence="5">Whitten #5841</strain>
        <tissue evidence="5">Leaf</tissue>
    </source>
</reference>
<dbReference type="EMBL" id="CM035431">
    <property type="protein sequence ID" value="KAH7296735.1"/>
    <property type="molecule type" value="Genomic_DNA"/>
</dbReference>
<accession>A0A8T2RME2</accession>
<evidence type="ECO:0000313" key="6">
    <source>
        <dbReference type="Proteomes" id="UP000825935"/>
    </source>
</evidence>
<dbReference type="CDD" id="cd15615">
    <property type="entry name" value="PHD_ARID4_like"/>
    <property type="match status" value="1"/>
</dbReference>
<feature type="compositionally biased region" description="Polar residues" evidence="3">
    <location>
        <begin position="803"/>
        <end position="814"/>
    </location>
</feature>
<dbReference type="SMART" id="SM01014">
    <property type="entry name" value="ARID"/>
    <property type="match status" value="1"/>
</dbReference>
<dbReference type="InterPro" id="IPR001606">
    <property type="entry name" value="ARID_dom"/>
</dbReference>
<dbReference type="Pfam" id="PF01388">
    <property type="entry name" value="ARID"/>
    <property type="match status" value="1"/>
</dbReference>
<protein>
    <recommendedName>
        <fullName evidence="4">ARID domain-containing protein</fullName>
    </recommendedName>
</protein>
<dbReference type="SUPFAM" id="SSF46774">
    <property type="entry name" value="ARID-like"/>
    <property type="match status" value="1"/>
</dbReference>
<dbReference type="CDD" id="cd16100">
    <property type="entry name" value="ARID"/>
    <property type="match status" value="1"/>
</dbReference>
<evidence type="ECO:0000259" key="4">
    <source>
        <dbReference type="PROSITE" id="PS51011"/>
    </source>
</evidence>
<dbReference type="InterPro" id="IPR013083">
    <property type="entry name" value="Znf_RING/FYVE/PHD"/>
</dbReference>
<dbReference type="InterPro" id="IPR042293">
    <property type="entry name" value="ARID4"/>
</dbReference>
<dbReference type="OMA" id="LYCGESH"/>
<dbReference type="OrthoDB" id="10044343at2759"/>
<feature type="region of interest" description="Disordered" evidence="3">
    <location>
        <begin position="791"/>
        <end position="821"/>
    </location>
</feature>